<dbReference type="VEuPathDB" id="FungiDB:PPTG_24477"/>
<feature type="non-terminal residue" evidence="2">
    <location>
        <position position="1"/>
    </location>
</feature>
<dbReference type="AlphaFoldDB" id="W2M4U3"/>
<feature type="compositionally biased region" description="Basic and acidic residues" evidence="1">
    <location>
        <begin position="47"/>
        <end position="124"/>
    </location>
</feature>
<sequence length="144" mass="17113">KLDDPMGAFLMWRHHNTQLDLTSSQCSPFSKSKRIDARNSTKSYVAKTDRSARDAEKEERQERDKIRQEEAAAANSRHEQIMETHRADPENSRQNRKAEREDRKAEMEENHRGFDKQMELDRSEARQRHEQMMLLITSMVQKKQ</sequence>
<dbReference type="EMBL" id="KI697037">
    <property type="protein sequence ID" value="ETM30524.1"/>
    <property type="molecule type" value="Genomic_DNA"/>
</dbReference>
<accession>W2M4U3</accession>
<evidence type="ECO:0000313" key="2">
    <source>
        <dbReference type="EMBL" id="ETM30524.1"/>
    </source>
</evidence>
<reference evidence="2" key="1">
    <citation type="submission" date="2013-11" db="EMBL/GenBank/DDBJ databases">
        <title>The Genome Sequence of Phytophthora parasitica IAC_01/95.</title>
        <authorList>
            <consortium name="The Broad Institute Genomics Platform"/>
            <person name="Russ C."/>
            <person name="Tyler B."/>
            <person name="Panabieres F."/>
            <person name="Shan W."/>
            <person name="Tripathy S."/>
            <person name="Grunwald N."/>
            <person name="Machado M."/>
            <person name="Johnson C.S."/>
            <person name="Arredondo F."/>
            <person name="Hong C."/>
            <person name="Coffey M."/>
            <person name="Young S.K."/>
            <person name="Zeng Q."/>
            <person name="Gargeya S."/>
            <person name="Fitzgerald M."/>
            <person name="Abouelleil A."/>
            <person name="Alvarado L."/>
            <person name="Chapman S.B."/>
            <person name="Gainer-Dewar J."/>
            <person name="Goldberg J."/>
            <person name="Griggs A."/>
            <person name="Gujja S."/>
            <person name="Hansen M."/>
            <person name="Howarth C."/>
            <person name="Imamovic A."/>
            <person name="Ireland A."/>
            <person name="Larimer J."/>
            <person name="McCowan C."/>
            <person name="Murphy C."/>
            <person name="Pearson M."/>
            <person name="Poon T.W."/>
            <person name="Priest M."/>
            <person name="Roberts A."/>
            <person name="Saif S."/>
            <person name="Shea T."/>
            <person name="Sykes S."/>
            <person name="Wortman J."/>
            <person name="Nusbaum C."/>
            <person name="Birren B."/>
        </authorList>
    </citation>
    <scope>NUCLEOTIDE SEQUENCE [LARGE SCALE GENOMIC DNA]</scope>
    <source>
        <strain evidence="2">IAC_01/95</strain>
    </source>
</reference>
<organism evidence="2">
    <name type="scientific">Phytophthora nicotianae</name>
    <name type="common">Potato buckeye rot agent</name>
    <name type="synonym">Phytophthora parasitica</name>
    <dbReference type="NCBI Taxonomy" id="4792"/>
    <lineage>
        <taxon>Eukaryota</taxon>
        <taxon>Sar</taxon>
        <taxon>Stramenopiles</taxon>
        <taxon>Oomycota</taxon>
        <taxon>Peronosporomycetes</taxon>
        <taxon>Peronosporales</taxon>
        <taxon>Peronosporaceae</taxon>
        <taxon>Phytophthora</taxon>
    </lineage>
</organism>
<protein>
    <submittedName>
        <fullName evidence="2">Uncharacterized protein</fullName>
    </submittedName>
</protein>
<feature type="compositionally biased region" description="Polar residues" evidence="1">
    <location>
        <begin position="21"/>
        <end position="30"/>
    </location>
</feature>
<feature type="region of interest" description="Disordered" evidence="1">
    <location>
        <begin position="21"/>
        <end position="124"/>
    </location>
</feature>
<name>W2M4U3_PHYNI</name>
<evidence type="ECO:0000256" key="1">
    <source>
        <dbReference type="SAM" id="MobiDB-lite"/>
    </source>
</evidence>
<dbReference type="Proteomes" id="UP000054532">
    <property type="component" value="Unassembled WGS sequence"/>
</dbReference>
<proteinExistence type="predicted"/>
<gene>
    <name evidence="2" type="ORF">L914_21800</name>
</gene>